<gene>
    <name evidence="2" type="ORF">STRAU_1302</name>
</gene>
<dbReference type="PATRIC" id="fig|1286094.4.peg.1281"/>
<evidence type="ECO:0000313" key="2">
    <source>
        <dbReference type="EMBL" id="EPH45601.1"/>
    </source>
</evidence>
<dbReference type="AlphaFoldDB" id="S3ZQA7"/>
<comment type="caution">
    <text evidence="2">The sequence shown here is derived from an EMBL/GenBank/DDBJ whole genome shotgun (WGS) entry which is preliminary data.</text>
</comment>
<keyword evidence="2" id="KW-0808">Transferase</keyword>
<dbReference type="GO" id="GO:0005737">
    <property type="term" value="C:cytoplasm"/>
    <property type="evidence" value="ECO:0007669"/>
    <property type="project" value="TreeGrafter"/>
</dbReference>
<dbReference type="PROSITE" id="PS51186">
    <property type="entry name" value="GNAT"/>
    <property type="match status" value="1"/>
</dbReference>
<accession>S3ZQA7</accession>
<dbReference type="Gene3D" id="3.40.630.30">
    <property type="match status" value="1"/>
</dbReference>
<dbReference type="Pfam" id="PF13302">
    <property type="entry name" value="Acetyltransf_3"/>
    <property type="match status" value="1"/>
</dbReference>
<dbReference type="PANTHER" id="PTHR43441:SF10">
    <property type="entry name" value="ACETYLTRANSFERASE"/>
    <property type="match status" value="1"/>
</dbReference>
<dbReference type="EMBL" id="AOPZ01000050">
    <property type="protein sequence ID" value="EPH45601.1"/>
    <property type="molecule type" value="Genomic_DNA"/>
</dbReference>
<dbReference type="PANTHER" id="PTHR43441">
    <property type="entry name" value="RIBOSOMAL-PROTEIN-SERINE ACETYLTRANSFERASE"/>
    <property type="match status" value="1"/>
</dbReference>
<feature type="domain" description="N-acetyltransferase" evidence="1">
    <location>
        <begin position="59"/>
        <end position="224"/>
    </location>
</feature>
<reference evidence="2 3" key="1">
    <citation type="submission" date="2013-02" db="EMBL/GenBank/DDBJ databases">
        <title>Draft Genome Sequence of Streptomyces aurantiacus, Which Produces Setomimycin.</title>
        <authorList>
            <person name="Gruening B.A."/>
            <person name="Praeg A."/>
            <person name="Erxleben A."/>
            <person name="Guenther S."/>
            <person name="Mueller M."/>
        </authorList>
    </citation>
    <scope>NUCLEOTIDE SEQUENCE [LARGE SCALE GENOMIC DNA]</scope>
    <source>
        <strain evidence="2 3">JA 4570</strain>
    </source>
</reference>
<dbReference type="InterPro" id="IPR000182">
    <property type="entry name" value="GNAT_dom"/>
</dbReference>
<proteinExistence type="predicted"/>
<name>S3ZQA7_9ACTN</name>
<dbReference type="InterPro" id="IPR051908">
    <property type="entry name" value="Ribosomal_N-acetyltransferase"/>
</dbReference>
<dbReference type="Proteomes" id="UP000014629">
    <property type="component" value="Unassembled WGS sequence"/>
</dbReference>
<dbReference type="GO" id="GO:1990189">
    <property type="term" value="F:protein N-terminal-serine acetyltransferase activity"/>
    <property type="evidence" value="ECO:0007669"/>
    <property type="project" value="TreeGrafter"/>
</dbReference>
<organism evidence="2 3">
    <name type="scientific">Streptomyces aurantiacus JA 4570</name>
    <dbReference type="NCBI Taxonomy" id="1286094"/>
    <lineage>
        <taxon>Bacteria</taxon>
        <taxon>Bacillati</taxon>
        <taxon>Actinomycetota</taxon>
        <taxon>Actinomycetes</taxon>
        <taxon>Kitasatosporales</taxon>
        <taxon>Streptomycetaceae</taxon>
        <taxon>Streptomyces</taxon>
        <taxon>Streptomyces aurantiacus group</taxon>
    </lineage>
</organism>
<keyword evidence="3" id="KW-1185">Reference proteome</keyword>
<evidence type="ECO:0000259" key="1">
    <source>
        <dbReference type="PROSITE" id="PS51186"/>
    </source>
</evidence>
<dbReference type="GO" id="GO:0008999">
    <property type="term" value="F:protein-N-terminal-alanine acetyltransferase activity"/>
    <property type="evidence" value="ECO:0007669"/>
    <property type="project" value="TreeGrafter"/>
</dbReference>
<protein>
    <submittedName>
        <fullName evidence="2">Putative N-acetyltransferase YoaA</fullName>
    </submittedName>
</protein>
<sequence>MGAACVGRRRRRAVARENRCPRAAAALHDDGMPYKIPNVVEPGTLAGQEQPTLAASGGLILRAWSPKDAPAVYEAFQDPALQRWHARVADSEDEAREWIEDWRAAWAKERAATWAVADADTGEVAGRVALREINLGDGQAEMAYWTMPRARGRGVAPRAVTALAGWALDVVGLHRLELYHATANEASCRVALKTGFVAEGVKRSAVLHEDGWHDMHLHARIRGDAT</sequence>
<dbReference type="InterPro" id="IPR016181">
    <property type="entry name" value="Acyl_CoA_acyltransferase"/>
</dbReference>
<evidence type="ECO:0000313" key="3">
    <source>
        <dbReference type="Proteomes" id="UP000014629"/>
    </source>
</evidence>
<dbReference type="SUPFAM" id="SSF55729">
    <property type="entry name" value="Acyl-CoA N-acyltransferases (Nat)"/>
    <property type="match status" value="1"/>
</dbReference>